<dbReference type="GO" id="GO:0042732">
    <property type="term" value="P:D-xylose metabolic process"/>
    <property type="evidence" value="ECO:0007669"/>
    <property type="project" value="UniProtKB-KW"/>
</dbReference>
<evidence type="ECO:0000256" key="1">
    <source>
        <dbReference type="ARBA" id="ARBA00002486"/>
    </source>
</evidence>
<dbReference type="InterPro" id="IPR000600">
    <property type="entry name" value="ROK"/>
</dbReference>
<dbReference type="PANTHER" id="PTHR18964:SF149">
    <property type="entry name" value="BIFUNCTIONAL UDP-N-ACETYLGLUCOSAMINE 2-EPIMERASE_N-ACETYLMANNOSAMINE KINASE"/>
    <property type="match status" value="1"/>
</dbReference>
<keyword evidence="3" id="KW-0119">Carbohydrate metabolism</keyword>
<dbReference type="Gene3D" id="1.10.10.10">
    <property type="entry name" value="Winged helix-like DNA-binding domain superfamily/Winged helix DNA-binding domain"/>
    <property type="match status" value="1"/>
</dbReference>
<dbReference type="AlphaFoldDB" id="A0A6A8DV86"/>
<comment type="function">
    <text evidence="1">Transcriptional repressor of xylose-utilizing enzymes.</text>
</comment>
<dbReference type="PANTHER" id="PTHR18964">
    <property type="entry name" value="ROK (REPRESSOR, ORF, KINASE) FAMILY"/>
    <property type="match status" value="1"/>
</dbReference>
<sequence>MLDTGDASYIKKLNRKILIEEIIKNRSLSRSTLARITGLNKATVSAQISGLLHENIVIEKSEGELVTRGRKPILLEINGDAGYSIGIDIDEDNINIIFTTLKGKPFHKMVLVKDSQLGQITNQLIDEINPIINKFNRIYQPIGLVGVGVGIHGIVNNKNDIIFTPNQQWSNINITEKLVEAFETTVSVDNNANFSVFAEQVYENNLADLFCITLHSGIGLGIINENKIYRGYQGFAGEIGHMIIESNGDFCACGNQGCWELYASEKILTTKLLERFPTLSLPDGIKELDQDETYHAILDDYLDYLAIGLNNVINIFNPEKIILNGSIINGNSPYISKIEDRLTSKINNYREISASRLGPDASALGGAASALKSFYGVNMINFNDYNYVKNIS</sequence>
<dbReference type="InterPro" id="IPR049874">
    <property type="entry name" value="ROK_cs"/>
</dbReference>
<evidence type="ECO:0000256" key="3">
    <source>
        <dbReference type="ARBA" id="ARBA00022629"/>
    </source>
</evidence>
<dbReference type="Gene3D" id="3.30.420.40">
    <property type="match status" value="2"/>
</dbReference>
<reference evidence="4" key="1">
    <citation type="submission" date="2019-11" db="EMBL/GenBank/DDBJ databases">
        <authorList>
            <person name="Li J."/>
        </authorList>
    </citation>
    <scope>NUCLEOTIDE SEQUENCE</scope>
    <source>
        <strain evidence="4">B6B</strain>
    </source>
</reference>
<dbReference type="InterPro" id="IPR043129">
    <property type="entry name" value="ATPase_NBD"/>
</dbReference>
<name>A0A6A8DV86_9BACI</name>
<gene>
    <name evidence="4" type="ORF">GH741_21070</name>
</gene>
<dbReference type="Proteomes" id="UP000799092">
    <property type="component" value="Unassembled WGS sequence"/>
</dbReference>
<accession>A0A6A8DV86</accession>
<organism evidence="4 5">
    <name type="scientific">Aquibacillus halophilus</name>
    <dbReference type="NCBI Taxonomy" id="930132"/>
    <lineage>
        <taxon>Bacteria</taxon>
        <taxon>Bacillati</taxon>
        <taxon>Bacillota</taxon>
        <taxon>Bacilli</taxon>
        <taxon>Bacillales</taxon>
        <taxon>Bacillaceae</taxon>
        <taxon>Aquibacillus</taxon>
    </lineage>
</organism>
<comment type="similarity">
    <text evidence="2">Belongs to the ROK (NagC/XylR) family.</text>
</comment>
<dbReference type="PROSITE" id="PS01125">
    <property type="entry name" value="ROK"/>
    <property type="match status" value="1"/>
</dbReference>
<evidence type="ECO:0000256" key="2">
    <source>
        <dbReference type="ARBA" id="ARBA00006479"/>
    </source>
</evidence>
<evidence type="ECO:0000313" key="4">
    <source>
        <dbReference type="EMBL" id="MRH45122.1"/>
    </source>
</evidence>
<keyword evidence="5" id="KW-1185">Reference proteome</keyword>
<protein>
    <submittedName>
        <fullName evidence="4">ROK family protein</fullName>
    </submittedName>
</protein>
<proteinExistence type="inferred from homology"/>
<comment type="caution">
    <text evidence="4">The sequence shown here is derived from an EMBL/GenBank/DDBJ whole genome shotgun (WGS) entry which is preliminary data.</text>
</comment>
<dbReference type="InterPro" id="IPR036390">
    <property type="entry name" value="WH_DNA-bd_sf"/>
</dbReference>
<dbReference type="InterPro" id="IPR036388">
    <property type="entry name" value="WH-like_DNA-bd_sf"/>
</dbReference>
<keyword evidence="3" id="KW-0859">Xylose metabolism</keyword>
<dbReference type="Pfam" id="PF00480">
    <property type="entry name" value="ROK"/>
    <property type="match status" value="1"/>
</dbReference>
<dbReference type="EMBL" id="WJNG01000027">
    <property type="protein sequence ID" value="MRH45122.1"/>
    <property type="molecule type" value="Genomic_DNA"/>
</dbReference>
<dbReference type="SUPFAM" id="SSF46785">
    <property type="entry name" value="Winged helix' DNA-binding domain"/>
    <property type="match status" value="1"/>
</dbReference>
<dbReference type="SUPFAM" id="SSF53067">
    <property type="entry name" value="Actin-like ATPase domain"/>
    <property type="match status" value="1"/>
</dbReference>
<evidence type="ECO:0000313" key="5">
    <source>
        <dbReference type="Proteomes" id="UP000799092"/>
    </source>
</evidence>